<name>A0A316UJN5_9BASI</name>
<dbReference type="Proteomes" id="UP000245942">
    <property type="component" value="Unassembled WGS sequence"/>
</dbReference>
<accession>A0A316UJN5</accession>
<reference evidence="1 2" key="1">
    <citation type="journal article" date="2018" name="Mol. Biol. Evol.">
        <title>Broad Genomic Sampling Reveals a Smut Pathogenic Ancestry of the Fungal Clade Ustilaginomycotina.</title>
        <authorList>
            <person name="Kijpornyongpan T."/>
            <person name="Mondo S.J."/>
            <person name="Barry K."/>
            <person name="Sandor L."/>
            <person name="Lee J."/>
            <person name="Lipzen A."/>
            <person name="Pangilinan J."/>
            <person name="LaButti K."/>
            <person name="Hainaut M."/>
            <person name="Henrissat B."/>
            <person name="Grigoriev I.V."/>
            <person name="Spatafora J.W."/>
            <person name="Aime M.C."/>
        </authorList>
    </citation>
    <scope>NUCLEOTIDE SEQUENCE [LARGE SCALE GENOMIC DNA]</scope>
    <source>
        <strain evidence="1 2">MCA 4718</strain>
    </source>
</reference>
<dbReference type="GeneID" id="37011547"/>
<protein>
    <submittedName>
        <fullName evidence="1">Uncharacterized protein</fullName>
    </submittedName>
</protein>
<proteinExistence type="predicted"/>
<gene>
    <name evidence="1" type="ORF">BCV69DRAFT_22026</name>
</gene>
<evidence type="ECO:0000313" key="1">
    <source>
        <dbReference type="EMBL" id="PWN24173.1"/>
    </source>
</evidence>
<keyword evidence="2" id="KW-1185">Reference proteome</keyword>
<dbReference type="EMBL" id="KZ819321">
    <property type="protein sequence ID" value="PWN24173.1"/>
    <property type="molecule type" value="Genomic_DNA"/>
</dbReference>
<dbReference type="AlphaFoldDB" id="A0A316UJN5"/>
<sequence>MPCYPASPPIPFAQPFSLYSTPPRSPLRCSRRFPPLPHPARVFLCRRCSWPLRQQRLQRQQHRCPPCSP</sequence>
<organism evidence="1 2">
    <name type="scientific">Pseudomicrostroma glucosiphilum</name>
    <dbReference type="NCBI Taxonomy" id="1684307"/>
    <lineage>
        <taxon>Eukaryota</taxon>
        <taxon>Fungi</taxon>
        <taxon>Dikarya</taxon>
        <taxon>Basidiomycota</taxon>
        <taxon>Ustilaginomycotina</taxon>
        <taxon>Exobasidiomycetes</taxon>
        <taxon>Microstromatales</taxon>
        <taxon>Microstromatales incertae sedis</taxon>
        <taxon>Pseudomicrostroma</taxon>
    </lineage>
</organism>
<evidence type="ECO:0000313" key="2">
    <source>
        <dbReference type="Proteomes" id="UP000245942"/>
    </source>
</evidence>
<dbReference type="RefSeq" id="XP_025351333.1">
    <property type="nucleotide sequence ID" value="XM_025489813.1"/>
</dbReference>